<evidence type="ECO:0008006" key="3">
    <source>
        <dbReference type="Google" id="ProtNLM"/>
    </source>
</evidence>
<name>A0A8J3MUP7_9CHLR</name>
<keyword evidence="2" id="KW-1185">Reference proteome</keyword>
<dbReference type="Proteomes" id="UP000612362">
    <property type="component" value="Unassembled WGS sequence"/>
</dbReference>
<dbReference type="RefSeq" id="WP_220194934.1">
    <property type="nucleotide sequence ID" value="NZ_BNJF01000001.1"/>
</dbReference>
<reference evidence="1" key="1">
    <citation type="submission" date="2020-10" db="EMBL/GenBank/DDBJ databases">
        <title>Taxonomic study of unclassified bacteria belonging to the class Ktedonobacteria.</title>
        <authorList>
            <person name="Yabe S."/>
            <person name="Wang C.M."/>
            <person name="Zheng Y."/>
            <person name="Sakai Y."/>
            <person name="Cavaletti L."/>
            <person name="Monciardini P."/>
            <person name="Donadio S."/>
        </authorList>
    </citation>
    <scope>NUCLEOTIDE SEQUENCE</scope>
    <source>
        <strain evidence="1">SOSP1-1</strain>
    </source>
</reference>
<evidence type="ECO:0000313" key="1">
    <source>
        <dbReference type="EMBL" id="GHO45620.1"/>
    </source>
</evidence>
<comment type="caution">
    <text evidence="1">The sequence shown here is derived from an EMBL/GenBank/DDBJ whole genome shotgun (WGS) entry which is preliminary data.</text>
</comment>
<proteinExistence type="predicted"/>
<gene>
    <name evidence="1" type="ORF">KSX_37830</name>
</gene>
<organism evidence="1 2">
    <name type="scientific">Ktedonospora formicarum</name>
    <dbReference type="NCBI Taxonomy" id="2778364"/>
    <lineage>
        <taxon>Bacteria</taxon>
        <taxon>Bacillati</taxon>
        <taxon>Chloroflexota</taxon>
        <taxon>Ktedonobacteria</taxon>
        <taxon>Ktedonobacterales</taxon>
        <taxon>Ktedonobacteraceae</taxon>
        <taxon>Ktedonospora</taxon>
    </lineage>
</organism>
<protein>
    <recommendedName>
        <fullName evidence="3">Resolvase/invertase-type recombinase catalytic domain-containing protein</fullName>
    </recommendedName>
</protein>
<dbReference type="AlphaFoldDB" id="A0A8J3MUP7"/>
<evidence type="ECO:0000313" key="2">
    <source>
        <dbReference type="Proteomes" id="UP000612362"/>
    </source>
</evidence>
<sequence length="138" mass="16131">MTPTHHPSYLSLDAPIAIYVRSKSEREQQGRDLLAFARKQGWRDEQICIYIQEENEGWHRLIEALRESSFKTILLTDEGSQWTTRFELELLVRQCKEKSVLILTPKMIYDCASEVDVLLLLRKYALDEAHHTNKQEAG</sequence>
<accession>A0A8J3MUP7</accession>
<dbReference type="EMBL" id="BNJF01000001">
    <property type="protein sequence ID" value="GHO45620.1"/>
    <property type="molecule type" value="Genomic_DNA"/>
</dbReference>